<evidence type="ECO:0000259" key="10">
    <source>
        <dbReference type="PROSITE" id="PS50113"/>
    </source>
</evidence>
<accession>A0ABT2YI74</accession>
<keyword evidence="3" id="KW-0489">Methyltransferase</keyword>
<dbReference type="InterPro" id="IPR050903">
    <property type="entry name" value="Bact_Chemotaxis_MeTrfase"/>
</dbReference>
<evidence type="ECO:0000256" key="2">
    <source>
        <dbReference type="ARBA" id="ARBA00012534"/>
    </source>
</evidence>
<dbReference type="SUPFAM" id="SSF52738">
    <property type="entry name" value="Methylesterase CheB, C-terminal domain"/>
    <property type="match status" value="1"/>
</dbReference>
<keyword evidence="6" id="KW-0145">Chemotaxis</keyword>
<dbReference type="InterPro" id="IPR005467">
    <property type="entry name" value="His_kinase_dom"/>
</dbReference>
<feature type="active site" evidence="6">
    <location>
        <position position="51"/>
    </location>
</feature>
<dbReference type="PRINTS" id="PR00996">
    <property type="entry name" value="CHERMTFRASE"/>
</dbReference>
<dbReference type="SUPFAM" id="SSF53335">
    <property type="entry name" value="S-adenosyl-L-methionine-dependent methyltransferases"/>
    <property type="match status" value="1"/>
</dbReference>
<dbReference type="Proteomes" id="UP001209701">
    <property type="component" value="Unassembled WGS sequence"/>
</dbReference>
<dbReference type="InterPro" id="IPR022641">
    <property type="entry name" value="CheR_N"/>
</dbReference>
<dbReference type="InterPro" id="IPR035965">
    <property type="entry name" value="PAS-like_dom_sf"/>
</dbReference>
<organism evidence="13 14">
    <name type="scientific">Roseateles oligotrophus</name>
    <dbReference type="NCBI Taxonomy" id="1769250"/>
    <lineage>
        <taxon>Bacteria</taxon>
        <taxon>Pseudomonadati</taxon>
        <taxon>Pseudomonadota</taxon>
        <taxon>Betaproteobacteria</taxon>
        <taxon>Burkholderiales</taxon>
        <taxon>Sphaerotilaceae</taxon>
        <taxon>Roseateles</taxon>
    </lineage>
</organism>
<feature type="domain" description="CheR-type methyltransferase" evidence="12">
    <location>
        <begin position="230"/>
        <end position="478"/>
    </location>
</feature>
<dbReference type="InterPro" id="IPR029063">
    <property type="entry name" value="SAM-dependent_MTases_sf"/>
</dbReference>
<dbReference type="SUPFAM" id="SSF47757">
    <property type="entry name" value="Chemotaxis receptor methyltransferase CheR, N-terminal domain"/>
    <property type="match status" value="1"/>
</dbReference>
<evidence type="ECO:0000313" key="13">
    <source>
        <dbReference type="EMBL" id="MCV2369785.1"/>
    </source>
</evidence>
<evidence type="ECO:0000256" key="4">
    <source>
        <dbReference type="ARBA" id="ARBA00022679"/>
    </source>
</evidence>
<dbReference type="PANTHER" id="PTHR24422">
    <property type="entry name" value="CHEMOTAXIS PROTEIN METHYLTRANSFERASE"/>
    <property type="match status" value="1"/>
</dbReference>
<feature type="domain" description="PAC" evidence="10">
    <location>
        <begin position="1068"/>
        <end position="1120"/>
    </location>
</feature>
<evidence type="ECO:0000256" key="7">
    <source>
        <dbReference type="SAM" id="Coils"/>
    </source>
</evidence>
<comment type="caution">
    <text evidence="13">The sequence shown here is derived from an EMBL/GenBank/DDBJ whole genome shotgun (WGS) entry which is preliminary data.</text>
</comment>
<feature type="domain" description="CheB-type methylesterase" evidence="11">
    <location>
        <begin position="6"/>
        <end position="201"/>
    </location>
</feature>
<evidence type="ECO:0000259" key="12">
    <source>
        <dbReference type="PROSITE" id="PS50123"/>
    </source>
</evidence>
<name>A0ABT2YI74_9BURK</name>
<dbReference type="PROSITE" id="PS50123">
    <property type="entry name" value="CHER"/>
    <property type="match status" value="1"/>
</dbReference>
<dbReference type="InterPro" id="IPR000780">
    <property type="entry name" value="CheR_MeTrfase"/>
</dbReference>
<evidence type="ECO:0000256" key="5">
    <source>
        <dbReference type="ARBA" id="ARBA00022691"/>
    </source>
</evidence>
<dbReference type="InterPro" id="IPR022642">
    <property type="entry name" value="CheR_C"/>
</dbReference>
<protein>
    <recommendedName>
        <fullName evidence="2">protein-glutamate O-methyltransferase</fullName>
        <ecNumber evidence="2">2.1.1.80</ecNumber>
    </recommendedName>
</protein>
<dbReference type="InterPro" id="IPR000673">
    <property type="entry name" value="Sig_transdc_resp-reg_Me-estase"/>
</dbReference>
<dbReference type="InterPro" id="IPR000700">
    <property type="entry name" value="PAS-assoc_C"/>
</dbReference>
<evidence type="ECO:0000259" key="11">
    <source>
        <dbReference type="PROSITE" id="PS50122"/>
    </source>
</evidence>
<dbReference type="Pfam" id="PF13596">
    <property type="entry name" value="PAS_10"/>
    <property type="match status" value="1"/>
</dbReference>
<dbReference type="Gene3D" id="3.40.50.180">
    <property type="entry name" value="Methylesterase CheB, C-terminal domain"/>
    <property type="match status" value="1"/>
</dbReference>
<proteinExistence type="predicted"/>
<feature type="active site" evidence="6">
    <location>
        <position position="20"/>
    </location>
</feature>
<dbReference type="EC" id="2.1.1.80" evidence="2"/>
<evidence type="ECO:0000256" key="3">
    <source>
        <dbReference type="ARBA" id="ARBA00022603"/>
    </source>
</evidence>
<dbReference type="InterPro" id="IPR036804">
    <property type="entry name" value="CheR_N_sf"/>
</dbReference>
<evidence type="ECO:0000313" key="14">
    <source>
        <dbReference type="Proteomes" id="UP001209701"/>
    </source>
</evidence>
<dbReference type="Pfam" id="PF02518">
    <property type="entry name" value="HATPase_c"/>
    <property type="match status" value="1"/>
</dbReference>
<keyword evidence="5" id="KW-0949">S-adenosyl-L-methionine</keyword>
<dbReference type="SUPFAM" id="SSF55785">
    <property type="entry name" value="PYP-like sensor domain (PAS domain)"/>
    <property type="match status" value="2"/>
</dbReference>
<dbReference type="Pfam" id="PF01739">
    <property type="entry name" value="CheR"/>
    <property type="match status" value="1"/>
</dbReference>
<dbReference type="Pfam" id="PF08447">
    <property type="entry name" value="PAS_3"/>
    <property type="match status" value="2"/>
</dbReference>
<dbReference type="Gene3D" id="3.30.565.10">
    <property type="entry name" value="Histidine kinase-like ATPase, C-terminal domain"/>
    <property type="match status" value="1"/>
</dbReference>
<dbReference type="Pfam" id="PF07568">
    <property type="entry name" value="HisKA_2"/>
    <property type="match status" value="1"/>
</dbReference>
<gene>
    <name evidence="13" type="ORF">LNV07_17020</name>
</gene>
<dbReference type="PROSITE" id="PS50112">
    <property type="entry name" value="PAS"/>
    <property type="match status" value="1"/>
</dbReference>
<feature type="domain" description="PAS" evidence="9">
    <location>
        <begin position="994"/>
        <end position="1064"/>
    </location>
</feature>
<dbReference type="InterPro" id="IPR035909">
    <property type="entry name" value="CheB_C"/>
</dbReference>
<dbReference type="CDD" id="cd00130">
    <property type="entry name" value="PAS"/>
    <property type="match status" value="2"/>
</dbReference>
<dbReference type="InterPro" id="IPR000014">
    <property type="entry name" value="PAS"/>
</dbReference>
<dbReference type="PANTHER" id="PTHR24422:SF27">
    <property type="entry name" value="PROTEIN-GLUTAMATE O-METHYLTRANSFERASE"/>
    <property type="match status" value="1"/>
</dbReference>
<dbReference type="InterPro" id="IPR036890">
    <property type="entry name" value="HATPase_C_sf"/>
</dbReference>
<reference evidence="13 14" key="1">
    <citation type="submission" date="2021-11" db="EMBL/GenBank/DDBJ databases">
        <authorList>
            <person name="Liang Q."/>
            <person name="Mou H."/>
            <person name="Liu Z."/>
        </authorList>
    </citation>
    <scope>NUCLEOTIDE SEQUENCE [LARGE SCALE GENOMIC DNA]</scope>
    <source>
        <strain evidence="13 14">CHU3</strain>
    </source>
</reference>
<dbReference type="EMBL" id="JAJIRN010000007">
    <property type="protein sequence ID" value="MCV2369785.1"/>
    <property type="molecule type" value="Genomic_DNA"/>
</dbReference>
<keyword evidence="4" id="KW-0808">Transferase</keyword>
<comment type="catalytic activity">
    <reaction evidence="1">
        <text>L-glutamyl-[protein] + S-adenosyl-L-methionine = [protein]-L-glutamate 5-O-methyl ester + S-adenosyl-L-homocysteine</text>
        <dbReference type="Rhea" id="RHEA:24452"/>
        <dbReference type="Rhea" id="RHEA-COMP:10208"/>
        <dbReference type="Rhea" id="RHEA-COMP:10311"/>
        <dbReference type="ChEBI" id="CHEBI:29973"/>
        <dbReference type="ChEBI" id="CHEBI:57856"/>
        <dbReference type="ChEBI" id="CHEBI:59789"/>
        <dbReference type="ChEBI" id="CHEBI:82795"/>
        <dbReference type="EC" id="2.1.1.80"/>
    </reaction>
</comment>
<dbReference type="SMART" id="SM00387">
    <property type="entry name" value="HATPase_c"/>
    <property type="match status" value="1"/>
</dbReference>
<evidence type="ECO:0000259" key="9">
    <source>
        <dbReference type="PROSITE" id="PS50112"/>
    </source>
</evidence>
<feature type="coiled-coil region" evidence="7">
    <location>
        <begin position="701"/>
        <end position="739"/>
    </location>
</feature>
<dbReference type="SMART" id="SM00138">
    <property type="entry name" value="MeTrc"/>
    <property type="match status" value="1"/>
</dbReference>
<dbReference type="Gene3D" id="3.40.50.150">
    <property type="entry name" value="Vaccinia Virus protein VP39"/>
    <property type="match status" value="1"/>
</dbReference>
<dbReference type="Pfam" id="PF01339">
    <property type="entry name" value="CheB_methylest"/>
    <property type="match status" value="1"/>
</dbReference>
<feature type="active site" evidence="6">
    <location>
        <position position="143"/>
    </location>
</feature>
<dbReference type="CDD" id="cd16434">
    <property type="entry name" value="CheB-CheR_fusion"/>
    <property type="match status" value="1"/>
</dbReference>
<dbReference type="Gene3D" id="3.30.450.20">
    <property type="entry name" value="PAS domain"/>
    <property type="match status" value="3"/>
</dbReference>
<feature type="domain" description="Histidine kinase" evidence="8">
    <location>
        <begin position="1131"/>
        <end position="1330"/>
    </location>
</feature>
<dbReference type="InterPro" id="IPR003594">
    <property type="entry name" value="HATPase_dom"/>
</dbReference>
<keyword evidence="6" id="KW-0378">Hydrolase</keyword>
<keyword evidence="14" id="KW-1185">Reference proteome</keyword>
<dbReference type="PROSITE" id="PS50122">
    <property type="entry name" value="CHEB"/>
    <property type="match status" value="1"/>
</dbReference>
<keyword evidence="7" id="KW-0175">Coiled coil</keyword>
<dbReference type="NCBIfam" id="TIGR00229">
    <property type="entry name" value="sensory_box"/>
    <property type="match status" value="2"/>
</dbReference>
<sequence>MQQTSPATEMSPVVVGLGASAGGLAAFQAFFSAMPAEAKGADQIAFVLVQHLATEHKSLLPELIGRCTRMPVFEAADGMAVSGGCVYTCPPGHAIALLNGQLHLSEVGLPHGQSMPIDLFFRSLAQDQGERAIAVVLSGNGCDGSQGLHAVKACGGLVLAQTAASCEFDGMPSSAMATGLVDLATPPADMPAHLLDYVARLPSLEPTQVELGAQAGSAHSPALMTSLFVLLRARSGYDFSQYKPNTVLRRIERRMAVLQIDTLEQYLKHLQPNPTELDALFRDLLIGVTQFFRDEQAFRVLEQQVIPQLFEGRQAGDVIRVWSAACSTGEEAYSLAILLVEHMQTLAQDYTLQLFATDADSRAIATARAGIYPASIAADLSPERLKRFFTPEPDGNSYRVNKELRELLVFSEHDVTQDPPFSRLDLLSCRNLLIYLGADLQKKLIPLFHYALKPGGWLLLGSSEGVGEFDALFAAFDTKEKVYRAKEDLHGLQRRSLSRFLAPLSPLPIPLPSRALPSRPALQEFRARPRHPLRELTEQTLLRQVVPASILVNARGDMLYLHGRCGDFLEPSPGEVGVQNVFKMAREGLSAGLRLALHEAVATQKPVHAAKLSVSHKGKQSPVKLSIHPVAGAPNQALDTPLFLILLEDGPVETMAAGDPNLQPGEAAGHTFSGAALARINALTQELEAKEEYLQSTHDMLSNYAEDLQSTTEEMQSSNEELQSVNEELTTVNTELQSKVAGLSRANNDMNNLLGGSGIGTLFVDRQLRILRFTPAMRDIINLRDADLGRPITNLSTNLVGYNKLEADLQAVLKTLLPKLLLVQTEQGQWFTLRILPYRTVEEEVEGAVISLVNCTEMVEAQNALSRSSDMLERTGTMAKVGGWELDLTTTRITYSKETAKIHEVNLPYEPLLSQAPEYYPPEAWPRVLAAVSAAIEHGTDYDLESPFITAKGRHIWVRVQGSAVIENGKTVKLHGTIQDITARKQIESARQLADAQLEQAFGASPIGMALVALSGEFLRVNPAFCNMLGWSEPELLVTGFQSITHADDLAEDLRQVDDLIAGRSNAFQMEKRYVHKDGRLVWTQLNVSVVRDARGAPLHLVSQIQDISQRKRAEAAQQALLQEKTALLNEVHHRVKNNLQVITSLLRLETARNEHGGTKTVLREMQERIRAMALLHESIYRSGTFAALDLGAYLGQLATQLVRTLQTRTGAVQLRLELGSVQVGLDQATPCGLLLTELLSNCLKHGFPDGRSGEIYLALSPLAEPGRWRLQVSDTGVGLPTDFSKRQENSLGLQLVTDLSKQMGGVLAVGAGPAAIFTIEFTALLPAALNLKATTTGT</sequence>
<dbReference type="Gene3D" id="1.10.155.10">
    <property type="entry name" value="Chemotaxis receptor methyltransferase CheR, N-terminal domain"/>
    <property type="match status" value="1"/>
</dbReference>
<dbReference type="InterPro" id="IPR011495">
    <property type="entry name" value="Sig_transdc_His_kin_sub2_dim/P"/>
</dbReference>
<feature type="domain" description="PAC" evidence="10">
    <location>
        <begin position="942"/>
        <end position="993"/>
    </location>
</feature>
<dbReference type="PROSITE" id="PS50113">
    <property type="entry name" value="PAC"/>
    <property type="match status" value="2"/>
</dbReference>
<dbReference type="SMART" id="SM00086">
    <property type="entry name" value="PAC"/>
    <property type="match status" value="2"/>
</dbReference>
<evidence type="ECO:0000256" key="6">
    <source>
        <dbReference type="PROSITE-ProRule" id="PRU00050"/>
    </source>
</evidence>
<dbReference type="PROSITE" id="PS50109">
    <property type="entry name" value="HIS_KIN"/>
    <property type="match status" value="1"/>
</dbReference>
<dbReference type="Pfam" id="PF03705">
    <property type="entry name" value="CheR_N"/>
    <property type="match status" value="1"/>
</dbReference>
<evidence type="ECO:0000259" key="8">
    <source>
        <dbReference type="PROSITE" id="PS50109"/>
    </source>
</evidence>
<dbReference type="SMART" id="SM00091">
    <property type="entry name" value="PAS"/>
    <property type="match status" value="2"/>
</dbReference>
<dbReference type="InterPro" id="IPR013655">
    <property type="entry name" value="PAS_fold_3"/>
</dbReference>
<dbReference type="InterPro" id="IPR001610">
    <property type="entry name" value="PAC"/>
</dbReference>
<evidence type="ECO:0000256" key="1">
    <source>
        <dbReference type="ARBA" id="ARBA00001541"/>
    </source>
</evidence>
<dbReference type="SUPFAM" id="SSF55874">
    <property type="entry name" value="ATPase domain of HSP90 chaperone/DNA topoisomerase II/histidine kinase"/>
    <property type="match status" value="1"/>
</dbReference>